<dbReference type="Proteomes" id="UP000320762">
    <property type="component" value="Unassembled WGS sequence"/>
</dbReference>
<evidence type="ECO:0000313" key="1">
    <source>
        <dbReference type="EMBL" id="TRM62502.1"/>
    </source>
</evidence>
<accession>A0A550CCG1</accession>
<proteinExistence type="predicted"/>
<reference evidence="1 2" key="1">
    <citation type="journal article" date="2019" name="New Phytol.">
        <title>Comparative genomics reveals unique wood-decay strategies and fruiting body development in the Schizophyllaceae.</title>
        <authorList>
            <person name="Almasi E."/>
            <person name="Sahu N."/>
            <person name="Krizsan K."/>
            <person name="Balint B."/>
            <person name="Kovacs G.M."/>
            <person name="Kiss B."/>
            <person name="Cseklye J."/>
            <person name="Drula E."/>
            <person name="Henrissat B."/>
            <person name="Nagy I."/>
            <person name="Chovatia M."/>
            <person name="Adam C."/>
            <person name="LaButti K."/>
            <person name="Lipzen A."/>
            <person name="Riley R."/>
            <person name="Grigoriev I.V."/>
            <person name="Nagy L.G."/>
        </authorList>
    </citation>
    <scope>NUCLEOTIDE SEQUENCE [LARGE SCALE GENOMIC DNA]</scope>
    <source>
        <strain evidence="1 2">NL-1724</strain>
    </source>
</reference>
<comment type="caution">
    <text evidence="1">The sequence shown here is derived from an EMBL/GenBank/DDBJ whole genome shotgun (WGS) entry which is preliminary data.</text>
</comment>
<sequence>MVARRVEGEDEREGREKAYKRRMRSWGSDIYSQASCGPPRFMFVIQSTARVRGCGALLATAVYGAFTYGTPREVRRRRACQRCTTGARIQSGFKIRKPHALSCNYTDPYPGLRGLQSHPTIVEFDRGFRESAVETARWARASIVRSSGPAVGCAEVGLHGQSN</sequence>
<dbReference type="AlphaFoldDB" id="A0A550CCG1"/>
<protein>
    <submittedName>
        <fullName evidence="1">Uncharacterized protein</fullName>
    </submittedName>
</protein>
<name>A0A550CCG1_9AGAR</name>
<organism evidence="1 2">
    <name type="scientific">Schizophyllum amplum</name>
    <dbReference type="NCBI Taxonomy" id="97359"/>
    <lineage>
        <taxon>Eukaryota</taxon>
        <taxon>Fungi</taxon>
        <taxon>Dikarya</taxon>
        <taxon>Basidiomycota</taxon>
        <taxon>Agaricomycotina</taxon>
        <taxon>Agaricomycetes</taxon>
        <taxon>Agaricomycetidae</taxon>
        <taxon>Agaricales</taxon>
        <taxon>Schizophyllaceae</taxon>
        <taxon>Schizophyllum</taxon>
    </lineage>
</organism>
<dbReference type="EMBL" id="VDMD01000012">
    <property type="protein sequence ID" value="TRM62502.1"/>
    <property type="molecule type" value="Genomic_DNA"/>
</dbReference>
<gene>
    <name evidence="1" type="ORF">BD626DRAFT_49964</name>
</gene>
<keyword evidence="2" id="KW-1185">Reference proteome</keyword>
<evidence type="ECO:0000313" key="2">
    <source>
        <dbReference type="Proteomes" id="UP000320762"/>
    </source>
</evidence>